<evidence type="ECO:0000256" key="7">
    <source>
        <dbReference type="ARBA" id="ARBA00023049"/>
    </source>
</evidence>
<dbReference type="NCBIfam" id="NF009920">
    <property type="entry name" value="PRK13381.1"/>
    <property type="match status" value="1"/>
</dbReference>
<dbReference type="InterPro" id="IPR001261">
    <property type="entry name" value="ArgE/DapE_CS"/>
</dbReference>
<comment type="caution">
    <text evidence="10">The sequence shown here is derived from an EMBL/GenBank/DDBJ whole genome shotgun (WGS) entry which is preliminary data.</text>
</comment>
<dbReference type="NCBIfam" id="NF003976">
    <property type="entry name" value="PRK05469.1"/>
    <property type="match status" value="1"/>
</dbReference>
<keyword evidence="6" id="KW-0862">Zinc</keyword>
<dbReference type="NCBIfam" id="TIGR01882">
    <property type="entry name" value="peptidase-T"/>
    <property type="match status" value="1"/>
</dbReference>
<dbReference type="PIRSF" id="PIRSF037215">
    <property type="entry name" value="Peptidase_M20B"/>
    <property type="match status" value="1"/>
</dbReference>
<evidence type="ECO:0000313" key="10">
    <source>
        <dbReference type="EMBL" id="MDM4015504.1"/>
    </source>
</evidence>
<evidence type="ECO:0000259" key="9">
    <source>
        <dbReference type="Pfam" id="PF07687"/>
    </source>
</evidence>
<dbReference type="SUPFAM" id="SSF55031">
    <property type="entry name" value="Bacterial exopeptidase dimerisation domain"/>
    <property type="match status" value="1"/>
</dbReference>
<comment type="cofactor">
    <cofactor evidence="1">
        <name>Zn(2+)</name>
        <dbReference type="ChEBI" id="CHEBI:29105"/>
    </cofactor>
</comment>
<dbReference type="EC" id="3.4.11.4" evidence="8"/>
<dbReference type="PANTHER" id="PTHR42994:SF1">
    <property type="entry name" value="PEPTIDASE T"/>
    <property type="match status" value="1"/>
</dbReference>
<name>A0ABT7PG92_9BACT</name>
<dbReference type="Pfam" id="PF01546">
    <property type="entry name" value="Peptidase_M20"/>
    <property type="match status" value="1"/>
</dbReference>
<accession>A0ABT7PG92</accession>
<dbReference type="InterPro" id="IPR010161">
    <property type="entry name" value="Peptidase_M20B"/>
</dbReference>
<keyword evidence="11" id="KW-1185">Reference proteome</keyword>
<dbReference type="Pfam" id="PF07687">
    <property type="entry name" value="M20_dimer"/>
    <property type="match status" value="1"/>
</dbReference>
<dbReference type="Gene3D" id="3.30.70.360">
    <property type="match status" value="1"/>
</dbReference>
<organism evidence="10 11">
    <name type="scientific">Roseiconus lacunae</name>
    <dbReference type="NCBI Taxonomy" id="2605694"/>
    <lineage>
        <taxon>Bacteria</taxon>
        <taxon>Pseudomonadati</taxon>
        <taxon>Planctomycetota</taxon>
        <taxon>Planctomycetia</taxon>
        <taxon>Pirellulales</taxon>
        <taxon>Pirellulaceae</taxon>
        <taxon>Roseiconus</taxon>
    </lineage>
</organism>
<evidence type="ECO:0000313" key="11">
    <source>
        <dbReference type="Proteomes" id="UP001239462"/>
    </source>
</evidence>
<dbReference type="RefSeq" id="WP_289163003.1">
    <property type="nucleotide sequence ID" value="NZ_CP141221.1"/>
</dbReference>
<keyword evidence="4" id="KW-0479">Metal-binding</keyword>
<dbReference type="InterPro" id="IPR036264">
    <property type="entry name" value="Bact_exopeptidase_dim_dom"/>
</dbReference>
<proteinExistence type="inferred from homology"/>
<dbReference type="GO" id="GO:0045148">
    <property type="term" value="F:tripeptide aminopeptidase activity"/>
    <property type="evidence" value="ECO:0007669"/>
    <property type="project" value="UniProtKB-EC"/>
</dbReference>
<evidence type="ECO:0000256" key="1">
    <source>
        <dbReference type="ARBA" id="ARBA00001947"/>
    </source>
</evidence>
<dbReference type="InterPro" id="IPR011650">
    <property type="entry name" value="Peptidase_M20_dimer"/>
</dbReference>
<dbReference type="SUPFAM" id="SSF53187">
    <property type="entry name" value="Zn-dependent exopeptidases"/>
    <property type="match status" value="1"/>
</dbReference>
<dbReference type="Gene3D" id="3.40.630.10">
    <property type="entry name" value="Zn peptidases"/>
    <property type="match status" value="1"/>
</dbReference>
<evidence type="ECO:0000256" key="5">
    <source>
        <dbReference type="ARBA" id="ARBA00022801"/>
    </source>
</evidence>
<dbReference type="PANTHER" id="PTHR42994">
    <property type="entry name" value="PEPTIDASE T"/>
    <property type="match status" value="1"/>
</dbReference>
<evidence type="ECO:0000256" key="8">
    <source>
        <dbReference type="NCBIfam" id="TIGR01882"/>
    </source>
</evidence>
<dbReference type="InterPro" id="IPR002933">
    <property type="entry name" value="Peptidase_M20"/>
</dbReference>
<dbReference type="Proteomes" id="UP001239462">
    <property type="component" value="Unassembled WGS sequence"/>
</dbReference>
<evidence type="ECO:0000256" key="4">
    <source>
        <dbReference type="ARBA" id="ARBA00022723"/>
    </source>
</evidence>
<reference evidence="10 11" key="1">
    <citation type="submission" date="2023-06" db="EMBL/GenBank/DDBJ databases">
        <title>Roseiconus lacunae JC819 isolated from Gulf of Mannar region, Tamil Nadu.</title>
        <authorList>
            <person name="Pk S."/>
            <person name="Ch S."/>
            <person name="Ch V.R."/>
        </authorList>
    </citation>
    <scope>NUCLEOTIDE SEQUENCE [LARGE SCALE GENOMIC DNA]</scope>
    <source>
        <strain evidence="10 11">JC819</strain>
    </source>
</reference>
<dbReference type="PROSITE" id="PS00758">
    <property type="entry name" value="ARGE_DAPE_CPG2_1"/>
    <property type="match status" value="1"/>
</dbReference>
<keyword evidence="7" id="KW-0482">Metalloprotease</keyword>
<keyword evidence="3" id="KW-0645">Protease</keyword>
<gene>
    <name evidence="10" type="primary">pepT</name>
    <name evidence="10" type="ORF">QTN89_08700</name>
</gene>
<keyword evidence="10" id="KW-0031">Aminopeptidase</keyword>
<protein>
    <recommendedName>
        <fullName evidence="8">Peptidase T</fullName>
        <ecNumber evidence="8">3.4.11.4</ecNumber>
    </recommendedName>
</protein>
<keyword evidence="5 10" id="KW-0378">Hydrolase</keyword>
<feature type="domain" description="Peptidase M20 dimerisation" evidence="9">
    <location>
        <begin position="212"/>
        <end position="309"/>
    </location>
</feature>
<dbReference type="EMBL" id="JASZZN010000005">
    <property type="protein sequence ID" value="MDM4015504.1"/>
    <property type="molecule type" value="Genomic_DNA"/>
</dbReference>
<evidence type="ECO:0000256" key="6">
    <source>
        <dbReference type="ARBA" id="ARBA00022833"/>
    </source>
</evidence>
<evidence type="ECO:0000256" key="2">
    <source>
        <dbReference type="ARBA" id="ARBA00009692"/>
    </source>
</evidence>
<sequence>MSLLNRQRLLDRFLRYVQIASTADPTSDGYPSSEGQRELGKLLAQELSKMSAVDVHQDEHGLVYATIPATADAKNLPVVALLAHMDTSPDAPGDRVRPNVVESYDGGEIQLESGEVITPKTCPELVNLVGKTLITTDGTTLLGGDDKAGVAIIAEVAHTLIENPHLPHGELKLVFTCDEEIGHGTDKIDLDKLAADVAYTLDGGGEGIIDVETFSADGATVHFVGDSIHTSIAKGRMVNALRGAADFIAALPRDSDSPEATEGRQGFIHANTITGQVGEVTLNLILRSFDTADLPGYADRLKAIAKSVESDWPGLKVIVDTHKQYRNLGDGLAKLPESIDLAVKAFENLGRPYKKEIIRGGTDGSVLTEKGLPTPNLSSGQHNIHSVREFACLDEMISAGDHLVELLKLWSQQRR</sequence>
<comment type="similarity">
    <text evidence="2">Belongs to the peptidase M20B family.</text>
</comment>
<evidence type="ECO:0000256" key="3">
    <source>
        <dbReference type="ARBA" id="ARBA00022670"/>
    </source>
</evidence>